<reference evidence="20" key="1">
    <citation type="journal article" date="2015" name="PLoS Genet.">
        <title>The dynamic genome and transcriptome of the human fungal pathogen Blastomyces and close relative Emmonsia.</title>
        <authorList>
            <person name="Munoz J.F."/>
            <person name="Gauthier G.M."/>
            <person name="Desjardins C.A."/>
            <person name="Gallo J.E."/>
            <person name="Holder J."/>
            <person name="Sullivan T.D."/>
            <person name="Marty A.J."/>
            <person name="Carmen J.C."/>
            <person name="Chen Z."/>
            <person name="Ding L."/>
            <person name="Gujja S."/>
            <person name="Magrini V."/>
            <person name="Misas E."/>
            <person name="Mitreva M."/>
            <person name="Priest M."/>
            <person name="Saif S."/>
            <person name="Whiston E.A."/>
            <person name="Young S."/>
            <person name="Zeng Q."/>
            <person name="Goldman W.E."/>
            <person name="Mardis E.R."/>
            <person name="Taylor J.W."/>
            <person name="McEwen J.G."/>
            <person name="Clay O.K."/>
            <person name="Klein B.S."/>
            <person name="Cuomo C.A."/>
        </authorList>
    </citation>
    <scope>NUCLEOTIDE SEQUENCE [LARGE SCALE GENOMIC DNA]</scope>
    <source>
        <strain evidence="20">ER-3 / ATCC MYA-2586</strain>
    </source>
</reference>
<keyword evidence="7" id="KW-0540">Nuclease</keyword>
<evidence type="ECO:0000256" key="3">
    <source>
        <dbReference type="ARBA" id="ARBA00007469"/>
    </source>
</evidence>
<evidence type="ECO:0000256" key="8">
    <source>
        <dbReference type="ARBA" id="ARBA00022729"/>
    </source>
</evidence>
<evidence type="ECO:0000256" key="12">
    <source>
        <dbReference type="ARBA" id="ARBA00023180"/>
    </source>
</evidence>
<evidence type="ECO:0000256" key="9">
    <source>
        <dbReference type="ARBA" id="ARBA00022759"/>
    </source>
</evidence>
<dbReference type="PANTHER" id="PTHR11240">
    <property type="entry name" value="RIBONUCLEASE T2"/>
    <property type="match status" value="1"/>
</dbReference>
<dbReference type="InterPro" id="IPR033697">
    <property type="entry name" value="Ribonuclease_T2_eukaryotic"/>
</dbReference>
<dbReference type="PROSITE" id="PS00530">
    <property type="entry name" value="RNASE_T2_1"/>
    <property type="match status" value="1"/>
</dbReference>
<evidence type="ECO:0000256" key="2">
    <source>
        <dbReference type="ARBA" id="ARBA00004496"/>
    </source>
</evidence>
<evidence type="ECO:0000256" key="13">
    <source>
        <dbReference type="ARBA" id="ARBA00023239"/>
    </source>
</evidence>
<dbReference type="Proteomes" id="UP000002039">
    <property type="component" value="Unassembled WGS sequence"/>
</dbReference>
<dbReference type="EC" id="4.6.1.19" evidence="4"/>
<dbReference type="PROSITE" id="PS00531">
    <property type="entry name" value="RNASE_T2_2"/>
    <property type="match status" value="1"/>
</dbReference>
<dbReference type="CDD" id="cd01061">
    <property type="entry name" value="RNase_T2_euk"/>
    <property type="match status" value="1"/>
</dbReference>
<evidence type="ECO:0000256" key="1">
    <source>
        <dbReference type="ARBA" id="ARBA00004410"/>
    </source>
</evidence>
<keyword evidence="6" id="KW-0926">Vacuole</keyword>
<evidence type="ECO:0000256" key="14">
    <source>
        <dbReference type="ARBA" id="ARBA00025494"/>
    </source>
</evidence>
<keyword evidence="10" id="KW-0378">Hydrolase</keyword>
<evidence type="ECO:0000259" key="18">
    <source>
        <dbReference type="Pfam" id="PF25488"/>
    </source>
</evidence>
<evidence type="ECO:0000256" key="5">
    <source>
        <dbReference type="ARBA" id="ARBA00022490"/>
    </source>
</evidence>
<dbReference type="Gene3D" id="3.90.730.10">
    <property type="entry name" value="Ribonuclease T2-like"/>
    <property type="match status" value="1"/>
</dbReference>
<accession>A0ABX2VT01</accession>
<organism evidence="19 20">
    <name type="scientific">Ajellomyces dermatitidis (strain ER-3 / ATCC MYA-2586)</name>
    <name type="common">Blastomyces dermatitidis</name>
    <dbReference type="NCBI Taxonomy" id="559297"/>
    <lineage>
        <taxon>Eukaryota</taxon>
        <taxon>Fungi</taxon>
        <taxon>Dikarya</taxon>
        <taxon>Ascomycota</taxon>
        <taxon>Pezizomycotina</taxon>
        <taxon>Eurotiomycetes</taxon>
        <taxon>Eurotiomycetidae</taxon>
        <taxon>Onygenales</taxon>
        <taxon>Ajellomycetaceae</taxon>
        <taxon>Blastomyces</taxon>
    </lineage>
</organism>
<evidence type="ECO:0000256" key="17">
    <source>
        <dbReference type="SAM" id="MobiDB-lite"/>
    </source>
</evidence>
<dbReference type="InterPro" id="IPR018188">
    <property type="entry name" value="RNase_T2_His_AS_1"/>
</dbReference>
<keyword evidence="8" id="KW-0732">Signal</keyword>
<comment type="function">
    <text evidence="14">Rnase which modulates cell survival under stress conditions. Released from the vacuole to the cytoplasm during stress to promote tRNA and rRNA cleavage and to activate separately a downstream pathway that promotes cell death. Involved in cell size, vacuolar morphology and growth at high temperatures and high salt concentration.</text>
</comment>
<evidence type="ECO:0000256" key="10">
    <source>
        <dbReference type="ARBA" id="ARBA00022801"/>
    </source>
</evidence>
<evidence type="ECO:0000313" key="20">
    <source>
        <dbReference type="Proteomes" id="UP000002039"/>
    </source>
</evidence>
<feature type="region of interest" description="Disordered" evidence="17">
    <location>
        <begin position="329"/>
        <end position="366"/>
    </location>
</feature>
<dbReference type="Pfam" id="PF25488">
    <property type="entry name" value="RNaseT2L_C"/>
    <property type="match status" value="1"/>
</dbReference>
<evidence type="ECO:0000256" key="11">
    <source>
        <dbReference type="ARBA" id="ARBA00023157"/>
    </source>
</evidence>
<keyword evidence="20" id="KW-1185">Reference proteome</keyword>
<keyword evidence="11" id="KW-1015">Disulfide bond</keyword>
<evidence type="ECO:0000256" key="6">
    <source>
        <dbReference type="ARBA" id="ARBA00022554"/>
    </source>
</evidence>
<protein>
    <recommendedName>
        <fullName evidence="15">Ribonuclease T2-like</fullName>
        <ecNumber evidence="4">4.6.1.19</ecNumber>
    </recommendedName>
</protein>
<evidence type="ECO:0000256" key="7">
    <source>
        <dbReference type="ARBA" id="ARBA00022722"/>
    </source>
</evidence>
<dbReference type="PANTHER" id="PTHR11240:SF22">
    <property type="entry name" value="RIBONUCLEASE T2"/>
    <property type="match status" value="1"/>
</dbReference>
<evidence type="ECO:0000256" key="15">
    <source>
        <dbReference type="ARBA" id="ARBA00071169"/>
    </source>
</evidence>
<dbReference type="Pfam" id="PF00445">
    <property type="entry name" value="Ribonuclease_T2"/>
    <property type="match status" value="1"/>
</dbReference>
<evidence type="ECO:0000313" key="19">
    <source>
        <dbReference type="EMBL" id="OAS99747.1"/>
    </source>
</evidence>
<keyword evidence="12" id="KW-0325">Glycoprotein</keyword>
<dbReference type="GeneID" id="69023804"/>
<evidence type="ECO:0000256" key="4">
    <source>
        <dbReference type="ARBA" id="ARBA00012571"/>
    </source>
</evidence>
<name>A0ABX2VT01_AJEDR</name>
<dbReference type="InterPro" id="IPR033130">
    <property type="entry name" value="RNase_T2_His_AS_2"/>
</dbReference>
<feature type="compositionally biased region" description="Low complexity" evidence="17">
    <location>
        <begin position="339"/>
        <end position="355"/>
    </location>
</feature>
<dbReference type="InterPro" id="IPR001568">
    <property type="entry name" value="RNase_T2-like"/>
</dbReference>
<keyword evidence="13" id="KW-0456">Lyase</keyword>
<proteinExistence type="inferred from homology"/>
<dbReference type="EMBL" id="EQ999973">
    <property type="protein sequence ID" value="OAS99747.1"/>
    <property type="molecule type" value="Genomic_DNA"/>
</dbReference>
<dbReference type="InterPro" id="IPR057328">
    <property type="entry name" value="RNaseT2L_C"/>
</dbReference>
<dbReference type="InterPro" id="IPR036430">
    <property type="entry name" value="RNase_T2-like_sf"/>
</dbReference>
<comment type="subcellular location">
    <subcellularLocation>
        <location evidence="2">Cytoplasm</location>
    </subcellularLocation>
    <subcellularLocation>
        <location evidence="1">Vacuole lumen</location>
    </subcellularLocation>
</comment>
<feature type="domain" description="RNase T2-like C-terminal" evidence="18">
    <location>
        <begin position="363"/>
        <end position="482"/>
    </location>
</feature>
<keyword evidence="5" id="KW-0963">Cytoplasm</keyword>
<dbReference type="SUPFAM" id="SSF55895">
    <property type="entry name" value="Ribonuclease Rh-like"/>
    <property type="match status" value="1"/>
</dbReference>
<comment type="similarity">
    <text evidence="3 16">Belongs to the RNase T2 family.</text>
</comment>
<keyword evidence="9" id="KW-0255">Endonuclease</keyword>
<gene>
    <name evidence="19" type="ORF">BDCG_01169</name>
</gene>
<evidence type="ECO:0000256" key="16">
    <source>
        <dbReference type="RuleBase" id="RU004328"/>
    </source>
</evidence>
<dbReference type="RefSeq" id="XP_045279475.1">
    <property type="nucleotide sequence ID" value="XM_045416672.1"/>
</dbReference>
<sequence length="484" mass="54089">MEVPGFADTGGLGSLVAALLTLGNLNLRTSSSYPHNSHHLPIAHRVFAVINMMTKETLREAFIAVARPLKLKLPSPKSVLRFASLGTSQIPLWNNQPVQQESEVAEFFSCPSPQLSCKVEFNSQDRCCFNYPGGQLLQTQFWDADPPTGPEEGWTIHGLWPDHCDGSYDQYCDSNRRFQNISSIIEESGQLELLDLMRMHWKDFRGDDEDLWEHEWNKHGTCISTLEPRCYPNYVPQQEVVTYFQKTVDLFLGLPSYEILSVAGIVPSDTQTYDLDAVEYALKKAHGHNVVVRCRNGALNEIWYHFNVAGPLESGKFVPAIPVGGPSNCPRNGIRYKPKNSSPRKPSSTRTLPKPTETPPTGTPFVGKGNLMVQYSGRQHGCIISRGSWFAAGTCATFRAFPYTEDDLYLKSSKGLCGFDDDDNFICGADIDEPTAFTAIGEKLSLNEQTVFYSDAVPRRRGQSIIYESSRGHPLSLEIHWRGV</sequence>